<evidence type="ECO:0000313" key="5">
    <source>
        <dbReference type="EMBL" id="CAI9289809.1"/>
    </source>
</evidence>
<dbReference type="Proteomes" id="UP001177003">
    <property type="component" value="Chromosome 6"/>
</dbReference>
<feature type="chain" id="PRO_5041359930" description="Legume lectin domain-containing protein" evidence="3">
    <location>
        <begin position="31"/>
        <end position="321"/>
    </location>
</feature>
<comment type="similarity">
    <text evidence="1">Belongs to the leguminous lectin family.</text>
</comment>
<protein>
    <recommendedName>
        <fullName evidence="4">Legume lectin domain-containing protein</fullName>
    </recommendedName>
</protein>
<keyword evidence="3" id="KW-0732">Signal</keyword>
<proteinExistence type="inferred from homology"/>
<evidence type="ECO:0000256" key="2">
    <source>
        <dbReference type="ARBA" id="ARBA00022734"/>
    </source>
</evidence>
<gene>
    <name evidence="5" type="ORF">LSALG_LOCUS29036</name>
</gene>
<evidence type="ECO:0000313" key="6">
    <source>
        <dbReference type="Proteomes" id="UP001177003"/>
    </source>
</evidence>
<dbReference type="PANTHER" id="PTHR32401:SF48">
    <property type="entry name" value="LEGUME LECTIN DOMAIN-CONTAINING PROTEIN"/>
    <property type="match status" value="1"/>
</dbReference>
<evidence type="ECO:0000256" key="3">
    <source>
        <dbReference type="SAM" id="SignalP"/>
    </source>
</evidence>
<dbReference type="SUPFAM" id="SSF49899">
    <property type="entry name" value="Concanavalin A-like lectins/glucanases"/>
    <property type="match status" value="1"/>
</dbReference>
<dbReference type="EMBL" id="OX465082">
    <property type="protein sequence ID" value="CAI9289809.1"/>
    <property type="molecule type" value="Genomic_DNA"/>
</dbReference>
<dbReference type="InterPro" id="IPR001220">
    <property type="entry name" value="Legume_lectin_dom"/>
</dbReference>
<dbReference type="InterPro" id="IPR013320">
    <property type="entry name" value="ConA-like_dom_sf"/>
</dbReference>
<organism evidence="5 6">
    <name type="scientific">Lactuca saligna</name>
    <name type="common">Willowleaf lettuce</name>
    <dbReference type="NCBI Taxonomy" id="75948"/>
    <lineage>
        <taxon>Eukaryota</taxon>
        <taxon>Viridiplantae</taxon>
        <taxon>Streptophyta</taxon>
        <taxon>Embryophyta</taxon>
        <taxon>Tracheophyta</taxon>
        <taxon>Spermatophyta</taxon>
        <taxon>Magnoliopsida</taxon>
        <taxon>eudicotyledons</taxon>
        <taxon>Gunneridae</taxon>
        <taxon>Pentapetalae</taxon>
        <taxon>asterids</taxon>
        <taxon>campanulids</taxon>
        <taxon>Asterales</taxon>
        <taxon>Asteraceae</taxon>
        <taxon>Cichorioideae</taxon>
        <taxon>Cichorieae</taxon>
        <taxon>Lactucinae</taxon>
        <taxon>Lactuca</taxon>
    </lineage>
</organism>
<feature type="signal peptide" evidence="3">
    <location>
        <begin position="1"/>
        <end position="30"/>
    </location>
</feature>
<accession>A0AA36EB55</accession>
<dbReference type="AlphaFoldDB" id="A0AA36EB55"/>
<dbReference type="GO" id="GO:0030246">
    <property type="term" value="F:carbohydrate binding"/>
    <property type="evidence" value="ECO:0007669"/>
    <property type="project" value="UniProtKB-KW"/>
</dbReference>
<evidence type="ECO:0000259" key="4">
    <source>
        <dbReference type="Pfam" id="PF00139"/>
    </source>
</evidence>
<keyword evidence="6" id="KW-1185">Reference proteome</keyword>
<keyword evidence="2" id="KW-0430">Lectin</keyword>
<name>A0AA36EB55_LACSI</name>
<dbReference type="Pfam" id="PF00139">
    <property type="entry name" value="Lectin_legB"/>
    <property type="match status" value="1"/>
</dbReference>
<dbReference type="Gene3D" id="2.60.120.200">
    <property type="match status" value="1"/>
</dbReference>
<evidence type="ECO:0000256" key="1">
    <source>
        <dbReference type="ARBA" id="ARBA00007606"/>
    </source>
</evidence>
<dbReference type="InterPro" id="IPR050258">
    <property type="entry name" value="Leguminous_Lectin"/>
</dbReference>
<dbReference type="PANTHER" id="PTHR32401">
    <property type="entry name" value="CONCANAVALIN A-LIKE LECTIN FAMILY PROTEIN"/>
    <property type="match status" value="1"/>
</dbReference>
<dbReference type="CDD" id="cd06899">
    <property type="entry name" value="lectin_legume_LecRK_Arcelin_ConA"/>
    <property type="match status" value="1"/>
</dbReference>
<sequence>MSSSSISSTNTLFILFYSLLFFCFSDNADTGTTTFDFQTLTLTRLKFLGDAHLFNNSVRLTRDLPVLNFGVDKVLYNKPVRFRRPRSPNSTSFSTYFSFSIVNLNPGSIRGGLAFVVSSNDEDVDDVDAYLGIPTGAVAVEFDTLMDVEFKDVNGNHVGLDLDSMVSSQVADLDSIEVNLRSGTQVNSWIDYSSSTQQLNISISYSNTKPKSPLLSITTNLNRYVNEFMFVGFFGLTQGSTEVHSIEWWSFTSSFDDQGTITKPSLNPPPTTTFMNPTANPVNSPLPVGVTSGWLRVAVLGCPCFWRKRKGGEVVMFKWSL</sequence>
<reference evidence="5" key="1">
    <citation type="submission" date="2023-04" db="EMBL/GenBank/DDBJ databases">
        <authorList>
            <person name="Vijverberg K."/>
            <person name="Xiong W."/>
            <person name="Schranz E."/>
        </authorList>
    </citation>
    <scope>NUCLEOTIDE SEQUENCE</scope>
</reference>
<feature type="domain" description="Legume lectin" evidence="4">
    <location>
        <begin position="33"/>
        <end position="263"/>
    </location>
</feature>